<keyword evidence="1" id="KW-1133">Transmembrane helix</keyword>
<feature type="transmembrane region" description="Helical" evidence="1">
    <location>
        <begin position="187"/>
        <end position="204"/>
    </location>
</feature>
<sequence length="276" mass="30421">MFHWAVLLSLRTQLALPSGQGLNLAQGVLRNFHKDEYLVYTLSVVRDRSFNFRSKGLIENSSNTDRWGLNPGPLDLYPGAPTTDYFYGLVIRFTGYISRSPGSEPKCLQIFCEVVSTMTGKYGGLGLVLQLVRKLLPQMKFLLRTPSDLVRRVYNRNNLLFGAYLAGYVGLYTMTSCVLCRVAGRDSALHAIPAGFLAGLVYPLQPNTAIVFTSMTTAVLLLARRAVVLGLVSHWPKLTGLMFALSFAILTHGLATDKDTCSPFIRATSNTATNGW</sequence>
<feature type="transmembrane region" description="Helical" evidence="1">
    <location>
        <begin position="159"/>
        <end position="180"/>
    </location>
</feature>
<proteinExistence type="predicted"/>
<keyword evidence="1" id="KW-0812">Transmembrane</keyword>
<name>A0A7R9IS12_9NEOP</name>
<keyword evidence="2" id="KW-0732">Signal</keyword>
<dbReference type="AlphaFoldDB" id="A0A7R9IS12"/>
<dbReference type="PANTHER" id="PTHR12459:SF15">
    <property type="entry name" value="TRANSMEMBRANE PROTEIN 135"/>
    <property type="match status" value="1"/>
</dbReference>
<dbReference type="EMBL" id="OE008201">
    <property type="protein sequence ID" value="CAD7463504.1"/>
    <property type="molecule type" value="Genomic_DNA"/>
</dbReference>
<evidence type="ECO:0000313" key="3">
    <source>
        <dbReference type="EMBL" id="CAD7463504.1"/>
    </source>
</evidence>
<feature type="transmembrane region" description="Helical" evidence="1">
    <location>
        <begin position="238"/>
        <end position="255"/>
    </location>
</feature>
<keyword evidence="1" id="KW-0472">Membrane</keyword>
<gene>
    <name evidence="3" type="ORF">TTEB3V08_LOCUS11387</name>
</gene>
<accession>A0A7R9IS12</accession>
<dbReference type="PANTHER" id="PTHR12459">
    <property type="entry name" value="TRANSMEMBRANE PROTEIN 135-RELATED"/>
    <property type="match status" value="1"/>
</dbReference>
<protein>
    <submittedName>
        <fullName evidence="3">Uncharacterized protein</fullName>
    </submittedName>
</protein>
<feature type="signal peptide" evidence="2">
    <location>
        <begin position="1"/>
        <end position="17"/>
    </location>
</feature>
<evidence type="ECO:0000256" key="2">
    <source>
        <dbReference type="SAM" id="SignalP"/>
    </source>
</evidence>
<evidence type="ECO:0000256" key="1">
    <source>
        <dbReference type="SAM" id="Phobius"/>
    </source>
</evidence>
<reference evidence="3" key="1">
    <citation type="submission" date="2020-11" db="EMBL/GenBank/DDBJ databases">
        <authorList>
            <person name="Tran Van P."/>
        </authorList>
    </citation>
    <scope>NUCLEOTIDE SEQUENCE</scope>
</reference>
<organism evidence="3">
    <name type="scientific">Timema tahoe</name>
    <dbReference type="NCBI Taxonomy" id="61484"/>
    <lineage>
        <taxon>Eukaryota</taxon>
        <taxon>Metazoa</taxon>
        <taxon>Ecdysozoa</taxon>
        <taxon>Arthropoda</taxon>
        <taxon>Hexapoda</taxon>
        <taxon>Insecta</taxon>
        <taxon>Pterygota</taxon>
        <taxon>Neoptera</taxon>
        <taxon>Polyneoptera</taxon>
        <taxon>Phasmatodea</taxon>
        <taxon>Timematodea</taxon>
        <taxon>Timematoidea</taxon>
        <taxon>Timematidae</taxon>
        <taxon>Timema</taxon>
    </lineage>
</organism>
<feature type="chain" id="PRO_5031325792" evidence="2">
    <location>
        <begin position="18"/>
        <end position="276"/>
    </location>
</feature>
<dbReference type="InterPro" id="IPR026749">
    <property type="entry name" value="Tmem135"/>
</dbReference>